<evidence type="ECO:0000313" key="1">
    <source>
        <dbReference type="EMBL" id="CAF4538534.1"/>
    </source>
</evidence>
<dbReference type="EMBL" id="CAJOBG010059027">
    <property type="protein sequence ID" value="CAF4538534.1"/>
    <property type="molecule type" value="Genomic_DNA"/>
</dbReference>
<dbReference type="AlphaFoldDB" id="A0A820XW89"/>
<comment type="caution">
    <text evidence="1">The sequence shown here is derived from an EMBL/GenBank/DDBJ whole genome shotgun (WGS) entry which is preliminary data.</text>
</comment>
<keyword evidence="2" id="KW-1185">Reference proteome</keyword>
<gene>
    <name evidence="1" type="ORF">OVN521_LOCUS42653</name>
</gene>
<reference evidence="1" key="1">
    <citation type="submission" date="2021-02" db="EMBL/GenBank/DDBJ databases">
        <authorList>
            <person name="Nowell W R."/>
        </authorList>
    </citation>
    <scope>NUCLEOTIDE SEQUENCE</scope>
</reference>
<feature type="non-terminal residue" evidence="1">
    <location>
        <position position="1"/>
    </location>
</feature>
<dbReference type="Proteomes" id="UP000663866">
    <property type="component" value="Unassembled WGS sequence"/>
</dbReference>
<name>A0A820XW89_9BILA</name>
<sequence length="31" mass="3818">NQSYYKEQVSHADYKYPHRSKSGLWVPYRMV</sequence>
<proteinExistence type="predicted"/>
<accession>A0A820XW89</accession>
<evidence type="ECO:0000313" key="2">
    <source>
        <dbReference type="Proteomes" id="UP000663866"/>
    </source>
</evidence>
<organism evidence="1 2">
    <name type="scientific">Rotaria magnacalcarata</name>
    <dbReference type="NCBI Taxonomy" id="392030"/>
    <lineage>
        <taxon>Eukaryota</taxon>
        <taxon>Metazoa</taxon>
        <taxon>Spiralia</taxon>
        <taxon>Gnathifera</taxon>
        <taxon>Rotifera</taxon>
        <taxon>Eurotatoria</taxon>
        <taxon>Bdelloidea</taxon>
        <taxon>Philodinida</taxon>
        <taxon>Philodinidae</taxon>
        <taxon>Rotaria</taxon>
    </lineage>
</organism>
<protein>
    <submittedName>
        <fullName evidence="1">Uncharacterized protein</fullName>
    </submittedName>
</protein>